<accession>A0A3E2THS2</accession>
<evidence type="ECO:0000256" key="2">
    <source>
        <dbReference type="ARBA" id="ARBA00007121"/>
    </source>
</evidence>
<dbReference type="PANTHER" id="PTHR32145">
    <property type="entry name" value="DIFLAVIN FLAVOPROTEIN A 2-RELATED"/>
    <property type="match status" value="1"/>
</dbReference>
<dbReference type="OrthoDB" id="9807946at2"/>
<dbReference type="GO" id="GO:0016651">
    <property type="term" value="F:oxidoreductase activity, acting on NAD(P)H"/>
    <property type="evidence" value="ECO:0007669"/>
    <property type="project" value="UniProtKB-ARBA"/>
</dbReference>
<dbReference type="InterPro" id="IPR001226">
    <property type="entry name" value="Flavodoxin_CS"/>
</dbReference>
<dbReference type="InterPro" id="IPR045761">
    <property type="entry name" value="ODP_dom"/>
</dbReference>
<dbReference type="GO" id="GO:0046872">
    <property type="term" value="F:metal ion binding"/>
    <property type="evidence" value="ECO:0007669"/>
    <property type="project" value="InterPro"/>
</dbReference>
<proteinExistence type="inferred from homology"/>
<feature type="compositionally biased region" description="Basic and acidic residues" evidence="5">
    <location>
        <begin position="398"/>
        <end position="410"/>
    </location>
</feature>
<dbReference type="Pfam" id="PF19583">
    <property type="entry name" value="ODP"/>
    <property type="match status" value="1"/>
</dbReference>
<dbReference type="SUPFAM" id="SSF52218">
    <property type="entry name" value="Flavoproteins"/>
    <property type="match status" value="1"/>
</dbReference>
<dbReference type="PROSITE" id="PS00201">
    <property type="entry name" value="FLAVODOXIN"/>
    <property type="match status" value="1"/>
</dbReference>
<dbReference type="SMART" id="SM00849">
    <property type="entry name" value="Lactamase_B"/>
    <property type="match status" value="1"/>
</dbReference>
<dbReference type="InterPro" id="IPR016440">
    <property type="entry name" value="Rubredoxin-O_OxRdtase"/>
</dbReference>
<dbReference type="InterPro" id="IPR001279">
    <property type="entry name" value="Metallo-B-lactamas"/>
</dbReference>
<evidence type="ECO:0000256" key="4">
    <source>
        <dbReference type="ARBA" id="ARBA00022982"/>
    </source>
</evidence>
<dbReference type="Proteomes" id="UP000261011">
    <property type="component" value="Unassembled WGS sequence"/>
</dbReference>
<dbReference type="PIRSF" id="PIRSF005243">
    <property type="entry name" value="ROO"/>
    <property type="match status" value="1"/>
</dbReference>
<keyword evidence="4" id="KW-0249">Electron transport</keyword>
<keyword evidence="8" id="KW-1185">Reference proteome</keyword>
<evidence type="ECO:0000256" key="5">
    <source>
        <dbReference type="SAM" id="MobiDB-lite"/>
    </source>
</evidence>
<evidence type="ECO:0000259" key="6">
    <source>
        <dbReference type="PROSITE" id="PS50902"/>
    </source>
</evidence>
<comment type="similarity">
    <text evidence="2">In the N-terminal section; belongs to the zinc metallo-hydrolase group 3 family.</text>
</comment>
<evidence type="ECO:0000313" key="8">
    <source>
        <dbReference type="Proteomes" id="UP000261011"/>
    </source>
</evidence>
<dbReference type="GO" id="GO:0009055">
    <property type="term" value="F:electron transfer activity"/>
    <property type="evidence" value="ECO:0007669"/>
    <property type="project" value="InterPro"/>
</dbReference>
<evidence type="ECO:0000256" key="1">
    <source>
        <dbReference type="ARBA" id="ARBA00001962"/>
    </source>
</evidence>
<dbReference type="RefSeq" id="WP_117521889.1">
    <property type="nucleotide sequence ID" value="NZ_QVEU01000004.1"/>
</dbReference>
<feature type="region of interest" description="Disordered" evidence="5">
    <location>
        <begin position="394"/>
        <end position="417"/>
    </location>
</feature>
<reference evidence="7 8" key="1">
    <citation type="submission" date="2018-08" db="EMBL/GenBank/DDBJ databases">
        <title>A genome reference for cultivated species of the human gut microbiota.</title>
        <authorList>
            <person name="Zou Y."/>
            <person name="Xue W."/>
            <person name="Luo G."/>
        </authorList>
    </citation>
    <scope>NUCLEOTIDE SEQUENCE [LARGE SCALE GENOMIC DNA]</scope>
    <source>
        <strain evidence="7 8">OF01-3</strain>
    </source>
</reference>
<comment type="cofactor">
    <cofactor evidence="1">
        <name>Fe cation</name>
        <dbReference type="ChEBI" id="CHEBI:24875"/>
    </cofactor>
</comment>
<gene>
    <name evidence="7" type="ORF">DXA39_06390</name>
</gene>
<sequence>MYTVRKVTDDLYYVGGDDRRLALFENIFPIPEGVSYNSYLLMDEKTVLVDAVDWAITREYMLNVDRVLDGRDLDYLIVNHMEPDHCSSIELMLQKYPNLKIISSEKAILFMRQFGYHVDDRYIEVKEGDTMSFGKHTLAFVEAPMVHWPEVLMTYDTTNGVLFSADAFGSFIANNGRLFADEVDWDRDYLDEARRYYTNIVGKYGTFVQKALEKAGGLDIKYICPLHGLVWRDDFGYILDKYTHWATYEPEEDGVLIVYASMYGNTEFAAQALAAKLCEAGITNISLRDVSNTHVSVLIAEAFKYSNIVLASVTYNLGVYPLMQNFIEDMKALNVQNRAVSIIDNGSWAPQAGEKMEKYLDEEMKLMDVLPEQLNMVSSLKAMKEPDMDAIVEGIQDSIKKRKEEKEKSKSQNKSKK</sequence>
<comment type="caution">
    <text evidence="7">The sequence shown here is derived from an EMBL/GenBank/DDBJ whole genome shotgun (WGS) entry which is preliminary data.</text>
</comment>
<protein>
    <submittedName>
        <fullName evidence="7">FprA family A-type flavoprotein</fullName>
    </submittedName>
</protein>
<evidence type="ECO:0000313" key="7">
    <source>
        <dbReference type="EMBL" id="RGB75946.1"/>
    </source>
</evidence>
<organism evidence="7 8">
    <name type="scientific">Anaerococcus nagyae</name>
    <dbReference type="NCBI Taxonomy" id="1755241"/>
    <lineage>
        <taxon>Bacteria</taxon>
        <taxon>Bacillati</taxon>
        <taxon>Bacillota</taxon>
        <taxon>Tissierellia</taxon>
        <taxon>Tissierellales</taxon>
        <taxon>Peptoniphilaceae</taxon>
        <taxon>Anaerococcus</taxon>
    </lineage>
</organism>
<dbReference type="CDD" id="cd07709">
    <property type="entry name" value="flavodiiron_proteins_MBL-fold"/>
    <property type="match status" value="1"/>
</dbReference>
<dbReference type="AlphaFoldDB" id="A0A3E2THS2"/>
<dbReference type="Gene3D" id="3.60.15.10">
    <property type="entry name" value="Ribonuclease Z/Hydroxyacylglutathione hydrolase-like"/>
    <property type="match status" value="1"/>
</dbReference>
<dbReference type="PANTHER" id="PTHR32145:SF20">
    <property type="entry name" value="FLAVOPROTEIN"/>
    <property type="match status" value="1"/>
</dbReference>
<dbReference type="Pfam" id="PF00258">
    <property type="entry name" value="Flavodoxin_1"/>
    <property type="match status" value="1"/>
</dbReference>
<dbReference type="InterPro" id="IPR036866">
    <property type="entry name" value="RibonucZ/Hydroxyglut_hydro"/>
</dbReference>
<dbReference type="InterPro" id="IPR051285">
    <property type="entry name" value="NADH_oxidoreductase_modular"/>
</dbReference>
<feature type="domain" description="Flavodoxin-like" evidence="6">
    <location>
        <begin position="255"/>
        <end position="396"/>
    </location>
</feature>
<evidence type="ECO:0000256" key="3">
    <source>
        <dbReference type="ARBA" id="ARBA00022448"/>
    </source>
</evidence>
<dbReference type="PROSITE" id="PS50902">
    <property type="entry name" value="FLAVODOXIN_LIKE"/>
    <property type="match status" value="1"/>
</dbReference>
<dbReference type="GO" id="GO:0010181">
    <property type="term" value="F:FMN binding"/>
    <property type="evidence" value="ECO:0007669"/>
    <property type="project" value="InterPro"/>
</dbReference>
<dbReference type="EMBL" id="QVEU01000004">
    <property type="protein sequence ID" value="RGB75946.1"/>
    <property type="molecule type" value="Genomic_DNA"/>
</dbReference>
<dbReference type="Gene3D" id="3.40.50.360">
    <property type="match status" value="1"/>
</dbReference>
<name>A0A3E2THS2_9FIRM</name>
<dbReference type="InterPro" id="IPR029039">
    <property type="entry name" value="Flavoprotein-like_sf"/>
</dbReference>
<dbReference type="SUPFAM" id="SSF56281">
    <property type="entry name" value="Metallo-hydrolase/oxidoreductase"/>
    <property type="match status" value="1"/>
</dbReference>
<dbReference type="InterPro" id="IPR008254">
    <property type="entry name" value="Flavodoxin/NO_synth"/>
</dbReference>
<keyword evidence="3" id="KW-0813">Transport</keyword>